<dbReference type="PROSITE" id="PS00107">
    <property type="entry name" value="PROTEIN_KINASE_ATP"/>
    <property type="match status" value="1"/>
</dbReference>
<feature type="binding site" evidence="5">
    <location>
        <position position="82"/>
    </location>
    <ligand>
        <name>ATP</name>
        <dbReference type="ChEBI" id="CHEBI:30616"/>
    </ligand>
</feature>
<dbReference type="EC" id="2.7.11.1" evidence="8"/>
<dbReference type="Gene3D" id="1.10.510.10">
    <property type="entry name" value="Transferase(Phosphotransferase) domain 1"/>
    <property type="match status" value="1"/>
</dbReference>
<dbReference type="SUPFAM" id="SSF56112">
    <property type="entry name" value="Protein kinase-like (PK-like)"/>
    <property type="match status" value="1"/>
</dbReference>
<evidence type="ECO:0000256" key="6">
    <source>
        <dbReference type="SAM" id="MobiDB-lite"/>
    </source>
</evidence>
<evidence type="ECO:0000256" key="3">
    <source>
        <dbReference type="ARBA" id="ARBA00022777"/>
    </source>
</evidence>
<dbReference type="Gene3D" id="3.30.200.20">
    <property type="entry name" value="Phosphorylase Kinase, domain 1"/>
    <property type="match status" value="1"/>
</dbReference>
<accession>A0ABX1VHM0</accession>
<dbReference type="Pfam" id="PF00069">
    <property type="entry name" value="Pkinase"/>
    <property type="match status" value="1"/>
</dbReference>
<dbReference type="PROSITE" id="PS00108">
    <property type="entry name" value="PROTEIN_KINASE_ST"/>
    <property type="match status" value="1"/>
</dbReference>
<evidence type="ECO:0000256" key="1">
    <source>
        <dbReference type="ARBA" id="ARBA00022679"/>
    </source>
</evidence>
<dbReference type="InterPro" id="IPR008271">
    <property type="entry name" value="Ser/Thr_kinase_AS"/>
</dbReference>
<dbReference type="InterPro" id="IPR017441">
    <property type="entry name" value="Protein_kinase_ATP_BS"/>
</dbReference>
<feature type="domain" description="Protein kinase" evidence="7">
    <location>
        <begin position="53"/>
        <end position="325"/>
    </location>
</feature>
<feature type="region of interest" description="Disordered" evidence="6">
    <location>
        <begin position="1"/>
        <end position="50"/>
    </location>
</feature>
<proteinExistence type="predicted"/>
<dbReference type="PANTHER" id="PTHR43289">
    <property type="entry name" value="MITOGEN-ACTIVATED PROTEIN KINASE KINASE KINASE 20-RELATED"/>
    <property type="match status" value="1"/>
</dbReference>
<reference evidence="8 9" key="1">
    <citation type="journal article" date="2020" name="Syst. Appl. Microbiol.">
        <title>Alienimonas chondri sp. nov., a novel planctomycete isolated from the biofilm of the red alga Chondrus crispus.</title>
        <authorList>
            <person name="Vitorino I."/>
            <person name="Albuquerque L."/>
            <person name="Wiegand S."/>
            <person name="Kallscheuer N."/>
            <person name="da Costa M.S."/>
            <person name="Lobo-da-Cunha A."/>
            <person name="Jogler C."/>
            <person name="Lage O.M."/>
        </authorList>
    </citation>
    <scope>NUCLEOTIDE SEQUENCE [LARGE SCALE GENOMIC DNA]</scope>
    <source>
        <strain evidence="8 9">LzC2</strain>
    </source>
</reference>
<dbReference type="InterPro" id="IPR011009">
    <property type="entry name" value="Kinase-like_dom_sf"/>
</dbReference>
<gene>
    <name evidence="8" type="primary">pknD_22</name>
    <name evidence="8" type="ORF">LzC2_37350</name>
</gene>
<keyword evidence="2 5" id="KW-0547">Nucleotide-binding</keyword>
<sequence>MSDPAPSLPPDLPSASASDPSQTQYRPSGSGKKAPPPREKIVDRPPPEHVGEFHVLRKLGRGGMAEVYLAQQDSLNRQVALKVLRPDRLDEDDPTLIRRFEQEALAAAALNHPNIVQVHSVGRVDGAGPNGRPLHYIAQEYVPGPTLRDYLKRKGPPGAKIALRLLREIAAALAAAADAGIVHRDIKPENILLTKKGHAKVADFGLARLADKGEGSVTLTQEGMTLGTPLYMSPEQVRGDKLDARSDLYSLGVTAYHLLAGGPPFRGENPMAIAMKHLSATPRPLSELRPDLPPALCEIVHKLMARLPDGRYTGAKALGDDLAALEAALEANPTGAQKLRLAKLTAVPANSAKPFGIDQFFQWSLRRHLSFLVPLCLLVGLIGAGIGWAQRPEDPFLTPPPKPLGLKLADADRQYAAALLENSESGWLALLEYHGSAPAMATAARDGLAKWYLDHDRPGDARRQAEKLTALASVNFSGQQQLRYKANAEGVRALADLREGNEAEFRRRIAAFTSGAQRDALDPGLGLRLLEAIRAHGGLFDDDVRGRWEPLDESGGQPDS</sequence>
<evidence type="ECO:0000313" key="9">
    <source>
        <dbReference type="Proteomes" id="UP000609651"/>
    </source>
</evidence>
<keyword evidence="1 8" id="KW-0808">Transferase</keyword>
<dbReference type="RefSeq" id="WP_171189534.1">
    <property type="nucleotide sequence ID" value="NZ_WTPX01000176.1"/>
</dbReference>
<keyword evidence="9" id="KW-1185">Reference proteome</keyword>
<organism evidence="8 9">
    <name type="scientific">Alienimonas chondri</name>
    <dbReference type="NCBI Taxonomy" id="2681879"/>
    <lineage>
        <taxon>Bacteria</taxon>
        <taxon>Pseudomonadati</taxon>
        <taxon>Planctomycetota</taxon>
        <taxon>Planctomycetia</taxon>
        <taxon>Planctomycetales</taxon>
        <taxon>Planctomycetaceae</taxon>
        <taxon>Alienimonas</taxon>
    </lineage>
</organism>
<dbReference type="GO" id="GO:0004674">
    <property type="term" value="F:protein serine/threonine kinase activity"/>
    <property type="evidence" value="ECO:0007669"/>
    <property type="project" value="UniProtKB-EC"/>
</dbReference>
<evidence type="ECO:0000313" key="8">
    <source>
        <dbReference type="EMBL" id="NNJ27628.1"/>
    </source>
</evidence>
<dbReference type="PROSITE" id="PS50011">
    <property type="entry name" value="PROTEIN_KINASE_DOM"/>
    <property type="match status" value="1"/>
</dbReference>
<evidence type="ECO:0000256" key="2">
    <source>
        <dbReference type="ARBA" id="ARBA00022741"/>
    </source>
</evidence>
<dbReference type="SMART" id="SM00220">
    <property type="entry name" value="S_TKc"/>
    <property type="match status" value="1"/>
</dbReference>
<feature type="compositionally biased region" description="Pro residues" evidence="6">
    <location>
        <begin position="1"/>
        <end position="12"/>
    </location>
</feature>
<evidence type="ECO:0000259" key="7">
    <source>
        <dbReference type="PROSITE" id="PS50011"/>
    </source>
</evidence>
<keyword evidence="3 8" id="KW-0418">Kinase</keyword>
<dbReference type="Proteomes" id="UP000609651">
    <property type="component" value="Unassembled WGS sequence"/>
</dbReference>
<evidence type="ECO:0000256" key="5">
    <source>
        <dbReference type="PROSITE-ProRule" id="PRU10141"/>
    </source>
</evidence>
<dbReference type="PANTHER" id="PTHR43289:SF6">
    <property type="entry name" value="SERINE_THREONINE-PROTEIN KINASE NEKL-3"/>
    <property type="match status" value="1"/>
</dbReference>
<protein>
    <submittedName>
        <fullName evidence="8">Serine/threonine-protein kinase PknD</fullName>
        <ecNumber evidence="8">2.7.11.1</ecNumber>
    </submittedName>
</protein>
<evidence type="ECO:0000256" key="4">
    <source>
        <dbReference type="ARBA" id="ARBA00022840"/>
    </source>
</evidence>
<feature type="compositionally biased region" description="Basic and acidic residues" evidence="6">
    <location>
        <begin position="36"/>
        <end position="50"/>
    </location>
</feature>
<keyword evidence="4 5" id="KW-0067">ATP-binding</keyword>
<comment type="caution">
    <text evidence="8">The sequence shown here is derived from an EMBL/GenBank/DDBJ whole genome shotgun (WGS) entry which is preliminary data.</text>
</comment>
<name>A0ABX1VHM0_9PLAN</name>
<dbReference type="EMBL" id="WTPX01000176">
    <property type="protein sequence ID" value="NNJ27628.1"/>
    <property type="molecule type" value="Genomic_DNA"/>
</dbReference>
<dbReference type="InterPro" id="IPR000719">
    <property type="entry name" value="Prot_kinase_dom"/>
</dbReference>
<dbReference type="CDD" id="cd14014">
    <property type="entry name" value="STKc_PknB_like"/>
    <property type="match status" value="1"/>
</dbReference>